<feature type="coiled-coil region" evidence="1">
    <location>
        <begin position="93"/>
        <end position="120"/>
    </location>
</feature>
<feature type="region of interest" description="Disordered" evidence="2">
    <location>
        <begin position="1"/>
        <end position="25"/>
    </location>
</feature>
<dbReference type="Proteomes" id="UP000254263">
    <property type="component" value="Unassembled WGS sequence"/>
</dbReference>
<evidence type="ECO:0000256" key="1">
    <source>
        <dbReference type="SAM" id="Coils"/>
    </source>
</evidence>
<accession>A0A379DEV0</accession>
<protein>
    <submittedName>
        <fullName evidence="3">Uncharacterized protein</fullName>
    </submittedName>
</protein>
<sequence>MTQEEISGINRVLDQHLTETGKQSTNPVEANAILAEKGILRNSKSRPGEPLRKLLKKGVFSHAFQSAGKGSHWIIPHSSNINPIVPQSDNKTNAILQKQNVSMKNDINDLKRKLEDARLKYKPDKIEYLLIAEAPPDNIERFFYYEDVRKHDYLFLAIVEALYPDQKEKFLSSGRCSHMKELILCKLKTDGFYLLDLSELPIKFLNNDLSEQLPSLVKRINDVVDKQTNIILIKATVYDAAFLYLHDKGFNIVDIKIPFPSSGRQNEFQTKFREALTCTEKFFA</sequence>
<dbReference type="AlphaFoldDB" id="A0A379DEV0"/>
<evidence type="ECO:0000256" key="2">
    <source>
        <dbReference type="SAM" id="MobiDB-lite"/>
    </source>
</evidence>
<proteinExistence type="predicted"/>
<gene>
    <name evidence="3" type="ORF">NCTC13100_00051</name>
</gene>
<evidence type="ECO:0000313" key="4">
    <source>
        <dbReference type="Proteomes" id="UP000254263"/>
    </source>
</evidence>
<keyword evidence="1" id="KW-0175">Coiled coil</keyword>
<dbReference type="EMBL" id="UGTI01000001">
    <property type="protein sequence ID" value="SUB76938.1"/>
    <property type="molecule type" value="Genomic_DNA"/>
</dbReference>
<dbReference type="RefSeq" id="WP_018359800.1">
    <property type="nucleotide sequence ID" value="NZ_UGTI01000001.1"/>
</dbReference>
<organism evidence="3 4">
    <name type="scientific">Porphyromonas macacae</name>
    <dbReference type="NCBI Taxonomy" id="28115"/>
    <lineage>
        <taxon>Bacteria</taxon>
        <taxon>Pseudomonadati</taxon>
        <taxon>Bacteroidota</taxon>
        <taxon>Bacteroidia</taxon>
        <taxon>Bacteroidales</taxon>
        <taxon>Porphyromonadaceae</taxon>
        <taxon>Porphyromonas</taxon>
    </lineage>
</organism>
<evidence type="ECO:0000313" key="3">
    <source>
        <dbReference type="EMBL" id="SUB76938.1"/>
    </source>
</evidence>
<reference evidence="3 4" key="1">
    <citation type="submission" date="2018-06" db="EMBL/GenBank/DDBJ databases">
        <authorList>
            <consortium name="Pathogen Informatics"/>
            <person name="Doyle S."/>
        </authorList>
    </citation>
    <scope>NUCLEOTIDE SEQUENCE [LARGE SCALE GENOMIC DNA]</scope>
    <source>
        <strain evidence="3 4">NCTC13100</strain>
    </source>
</reference>
<name>A0A379DEV0_9PORP</name>